<keyword evidence="5" id="KW-0493">Microtubule</keyword>
<dbReference type="GO" id="GO:0005874">
    <property type="term" value="C:microtubule"/>
    <property type="evidence" value="ECO:0007669"/>
    <property type="project" value="UniProtKB-KW"/>
</dbReference>
<evidence type="ECO:0000313" key="12">
    <source>
        <dbReference type="RefSeq" id="XP_027575809.1"/>
    </source>
</evidence>
<keyword evidence="4" id="KW-0132">Cell division</keyword>
<proteinExistence type="inferred from homology"/>
<organism evidence="11 12">
    <name type="scientific">Pipra filicauda</name>
    <name type="common">Wire-tailed manakin</name>
    <dbReference type="NCBI Taxonomy" id="649802"/>
    <lineage>
        <taxon>Eukaryota</taxon>
        <taxon>Metazoa</taxon>
        <taxon>Chordata</taxon>
        <taxon>Craniata</taxon>
        <taxon>Vertebrata</taxon>
        <taxon>Euteleostomi</taxon>
        <taxon>Archelosauria</taxon>
        <taxon>Archosauria</taxon>
        <taxon>Dinosauria</taxon>
        <taxon>Saurischia</taxon>
        <taxon>Theropoda</taxon>
        <taxon>Coelurosauria</taxon>
        <taxon>Aves</taxon>
        <taxon>Neognathae</taxon>
        <taxon>Neoaves</taxon>
        <taxon>Telluraves</taxon>
        <taxon>Australaves</taxon>
        <taxon>Passeriformes</taxon>
        <taxon>Pipridae</taxon>
        <taxon>Pipra</taxon>
    </lineage>
</organism>
<dbReference type="InParanoid" id="A0A6J2GK47"/>
<keyword evidence="6" id="KW-0498">Mitosis</keyword>
<evidence type="ECO:0000256" key="8">
    <source>
        <dbReference type="ARBA" id="ARBA00023212"/>
    </source>
</evidence>
<dbReference type="PANTHER" id="PTHR31570">
    <property type="entry name" value="HAUS AUGMIN-LIKE COMPLEX SUBUNIT 1"/>
    <property type="match status" value="1"/>
</dbReference>
<dbReference type="PANTHER" id="PTHR31570:SF1">
    <property type="entry name" value="HAUS AUGMIN-LIKE COMPLEX SUBUNIT 1"/>
    <property type="match status" value="1"/>
</dbReference>
<evidence type="ECO:0000256" key="7">
    <source>
        <dbReference type="ARBA" id="ARBA00023054"/>
    </source>
</evidence>
<dbReference type="GO" id="GO:0007098">
    <property type="term" value="P:centrosome cycle"/>
    <property type="evidence" value="ECO:0007669"/>
    <property type="project" value="TreeGrafter"/>
</dbReference>
<dbReference type="AlphaFoldDB" id="A0A6J2GK47"/>
<dbReference type="PRINTS" id="PR02087">
    <property type="entry name" value="HAUSAUGMINL1"/>
</dbReference>
<dbReference type="Pfam" id="PF25762">
    <property type="entry name" value="HAUS1"/>
    <property type="match status" value="1"/>
</dbReference>
<sequence>MAAVALAEACTEVEAGDPNPPDPEPVAKLIQVSSWLKKIYGDHFIPSDEVNERTVDILHDLMECCEAKERDVSLLIEDMKHQEAVHEAATKEMQDIFEDLGLSPTSLSRKASRDLSSLAKSAVILQTKDTSLTSLFCAINNMTSEWFETTQKNREMQQKLDAAKKKLTSALMLNKQSLEHIENTEERQKKQCVEVERQLKTMTYLTDKGLELEIRIKAAQRELAARGLDTSLTHKALVQLSEELVSQEKKVASLKKEQKIYLELPLSIPLAKVVVEAAKLELKALENKLSKELDNVAFELM</sequence>
<evidence type="ECO:0000256" key="3">
    <source>
        <dbReference type="ARBA" id="ARBA00022490"/>
    </source>
</evidence>
<evidence type="ECO:0000256" key="9">
    <source>
        <dbReference type="ARBA" id="ARBA00023306"/>
    </source>
</evidence>
<keyword evidence="7 10" id="KW-0175">Coiled coil</keyword>
<dbReference type="CTD" id="115106"/>
<evidence type="ECO:0000256" key="2">
    <source>
        <dbReference type="ARBA" id="ARBA00005479"/>
    </source>
</evidence>
<name>A0A6J2GK47_9PASS</name>
<feature type="coiled-coil region" evidence="10">
    <location>
        <begin position="237"/>
        <end position="295"/>
    </location>
</feature>
<feature type="coiled-coil region" evidence="10">
    <location>
        <begin position="153"/>
        <end position="198"/>
    </location>
</feature>
<dbReference type="GO" id="GO:0051225">
    <property type="term" value="P:spindle assembly"/>
    <property type="evidence" value="ECO:0007669"/>
    <property type="project" value="InterPro"/>
</dbReference>
<accession>A0A6J2GK47</accession>
<dbReference type="GO" id="GO:0051301">
    <property type="term" value="P:cell division"/>
    <property type="evidence" value="ECO:0007669"/>
    <property type="project" value="UniProtKB-KW"/>
</dbReference>
<keyword evidence="8" id="KW-0206">Cytoskeleton</keyword>
<reference evidence="12" key="1">
    <citation type="submission" date="2025-08" db="UniProtKB">
        <authorList>
            <consortium name="RefSeq"/>
        </authorList>
    </citation>
    <scope>IDENTIFICATION</scope>
    <source>
        <tissue evidence="12">Muscle</tissue>
    </source>
</reference>
<protein>
    <submittedName>
        <fullName evidence="12">HAUS augmin-like complex subunit 1</fullName>
    </submittedName>
</protein>
<dbReference type="InterPro" id="IPR026243">
    <property type="entry name" value="HAUS1"/>
</dbReference>
<keyword evidence="11" id="KW-1185">Reference proteome</keyword>
<dbReference type="GeneID" id="113987377"/>
<comment type="subcellular location">
    <subcellularLocation>
        <location evidence="1">Cytoplasm</location>
        <location evidence="1">Cytoskeleton</location>
        <location evidence="1">Spindle</location>
    </subcellularLocation>
</comment>
<dbReference type="RefSeq" id="XP_027575809.1">
    <property type="nucleotide sequence ID" value="XM_027720008.2"/>
</dbReference>
<keyword evidence="9" id="KW-0131">Cell cycle</keyword>
<evidence type="ECO:0000256" key="5">
    <source>
        <dbReference type="ARBA" id="ARBA00022701"/>
    </source>
</evidence>
<keyword evidence="3" id="KW-0963">Cytoplasm</keyword>
<gene>
    <name evidence="12" type="primary">HAUS1</name>
</gene>
<evidence type="ECO:0000256" key="1">
    <source>
        <dbReference type="ARBA" id="ARBA00004186"/>
    </source>
</evidence>
<comment type="similarity">
    <text evidence="2">Belongs to the HAUS1 family.</text>
</comment>
<evidence type="ECO:0000256" key="4">
    <source>
        <dbReference type="ARBA" id="ARBA00022618"/>
    </source>
</evidence>
<dbReference type="GO" id="GO:0005819">
    <property type="term" value="C:spindle"/>
    <property type="evidence" value="ECO:0007669"/>
    <property type="project" value="UniProtKB-SubCell"/>
</dbReference>
<evidence type="ECO:0000256" key="10">
    <source>
        <dbReference type="SAM" id="Coils"/>
    </source>
</evidence>
<dbReference type="GO" id="GO:0070652">
    <property type="term" value="C:HAUS complex"/>
    <property type="evidence" value="ECO:0007669"/>
    <property type="project" value="InterPro"/>
</dbReference>
<dbReference type="GO" id="GO:0005829">
    <property type="term" value="C:cytosol"/>
    <property type="evidence" value="ECO:0007669"/>
    <property type="project" value="TreeGrafter"/>
</dbReference>
<evidence type="ECO:0000256" key="6">
    <source>
        <dbReference type="ARBA" id="ARBA00022776"/>
    </source>
</evidence>
<dbReference type="Proteomes" id="UP000504627">
    <property type="component" value="Unplaced"/>
</dbReference>
<evidence type="ECO:0000313" key="11">
    <source>
        <dbReference type="Proteomes" id="UP000504627"/>
    </source>
</evidence>